<protein>
    <submittedName>
        <fullName evidence="1">MmcQ/YjbR family DNA-binding protein</fullName>
    </submittedName>
</protein>
<dbReference type="EMBL" id="JAAXOS010000015">
    <property type="protein sequence ID" value="NKY29922.1"/>
    <property type="molecule type" value="Genomic_DNA"/>
</dbReference>
<dbReference type="Pfam" id="PF04237">
    <property type="entry name" value="YjbR"/>
    <property type="match status" value="1"/>
</dbReference>
<name>A0A7X6L8W2_9NOCA</name>
<keyword evidence="2" id="KW-1185">Reference proteome</keyword>
<dbReference type="Gene3D" id="3.90.1150.30">
    <property type="match status" value="1"/>
</dbReference>
<keyword evidence="1" id="KW-0238">DNA-binding</keyword>
<dbReference type="PANTHER" id="PTHR35145:SF1">
    <property type="entry name" value="CYTOPLASMIC PROTEIN"/>
    <property type="match status" value="1"/>
</dbReference>
<gene>
    <name evidence="1" type="ORF">HGB38_27475</name>
</gene>
<dbReference type="InterPro" id="IPR007351">
    <property type="entry name" value="YjbR"/>
</dbReference>
<organism evidence="1 2">
    <name type="scientific">Nocardia gamkensis</name>
    <dbReference type="NCBI Taxonomy" id="352869"/>
    <lineage>
        <taxon>Bacteria</taxon>
        <taxon>Bacillati</taxon>
        <taxon>Actinomycetota</taxon>
        <taxon>Actinomycetes</taxon>
        <taxon>Mycobacteriales</taxon>
        <taxon>Nocardiaceae</taxon>
        <taxon>Nocardia</taxon>
    </lineage>
</organism>
<comment type="caution">
    <text evidence="1">The sequence shown here is derived from an EMBL/GenBank/DDBJ whole genome shotgun (WGS) entry which is preliminary data.</text>
</comment>
<dbReference type="InterPro" id="IPR058532">
    <property type="entry name" value="YjbR/MT2646/Rv2570-like"/>
</dbReference>
<sequence length="123" mass="13922">MTGTRLQSTARRTAGSLRGVSHGRPFVEKLDVYKAGDKVFLIVTDDPEEQIITVKADPERGQMLRKRFPSVTDGRYLDKHHWVSIGTGRGVTPELVTELVHDSYDLVRQGVPRQRRKKTPARV</sequence>
<evidence type="ECO:0000313" key="1">
    <source>
        <dbReference type="EMBL" id="NKY29922.1"/>
    </source>
</evidence>
<dbReference type="AlphaFoldDB" id="A0A7X6L8W2"/>
<reference evidence="1 2" key="1">
    <citation type="submission" date="2020-04" db="EMBL/GenBank/DDBJ databases">
        <title>MicrobeNet Type strains.</title>
        <authorList>
            <person name="Nicholson A.C."/>
        </authorList>
    </citation>
    <scope>NUCLEOTIDE SEQUENCE [LARGE SCALE GENOMIC DNA]</scope>
    <source>
        <strain evidence="1 2">DSM 44956</strain>
    </source>
</reference>
<dbReference type="SUPFAM" id="SSF142906">
    <property type="entry name" value="YjbR-like"/>
    <property type="match status" value="1"/>
</dbReference>
<evidence type="ECO:0000313" key="2">
    <source>
        <dbReference type="Proteomes" id="UP000540698"/>
    </source>
</evidence>
<dbReference type="PANTHER" id="PTHR35145">
    <property type="entry name" value="CYTOPLASMIC PROTEIN-RELATED"/>
    <property type="match status" value="1"/>
</dbReference>
<dbReference type="InterPro" id="IPR038056">
    <property type="entry name" value="YjbR-like_sf"/>
</dbReference>
<dbReference type="Proteomes" id="UP000540698">
    <property type="component" value="Unassembled WGS sequence"/>
</dbReference>
<proteinExistence type="predicted"/>
<accession>A0A7X6L8W2</accession>
<dbReference type="GO" id="GO:0003677">
    <property type="term" value="F:DNA binding"/>
    <property type="evidence" value="ECO:0007669"/>
    <property type="project" value="UniProtKB-KW"/>
</dbReference>